<name>A0A7J8QMG8_GOSRA</name>
<dbReference type="Proteomes" id="UP000593578">
    <property type="component" value="Unassembled WGS sequence"/>
</dbReference>
<protein>
    <submittedName>
        <fullName evidence="2">Uncharacterized protein</fullName>
    </submittedName>
</protein>
<evidence type="ECO:0000256" key="1">
    <source>
        <dbReference type="SAM" id="Phobius"/>
    </source>
</evidence>
<dbReference type="EMBL" id="JABEZZ010000013">
    <property type="protein sequence ID" value="MBA0602705.1"/>
    <property type="molecule type" value="Genomic_DNA"/>
</dbReference>
<feature type="transmembrane region" description="Helical" evidence="1">
    <location>
        <begin position="12"/>
        <end position="31"/>
    </location>
</feature>
<keyword evidence="1" id="KW-0472">Membrane</keyword>
<reference evidence="2 3" key="1">
    <citation type="journal article" date="2019" name="Genome Biol. Evol.">
        <title>Insights into the evolution of the New World diploid cottons (Gossypium, subgenus Houzingenia) based on genome sequencing.</title>
        <authorList>
            <person name="Grover C.E."/>
            <person name="Arick M.A. 2nd"/>
            <person name="Thrash A."/>
            <person name="Conover J.L."/>
            <person name="Sanders W.S."/>
            <person name="Peterson D.G."/>
            <person name="Frelichowski J.E."/>
            <person name="Scheffler J.A."/>
            <person name="Scheffler B.E."/>
            <person name="Wendel J.F."/>
        </authorList>
    </citation>
    <scope>NUCLEOTIDE SEQUENCE [LARGE SCALE GENOMIC DNA]</scope>
    <source>
        <strain evidence="2">8</strain>
        <tissue evidence="2">Leaf</tissue>
    </source>
</reference>
<sequence>MVVSRMLNMNLYPQFVFIVGDMGMWKTLVLLRNLKSLVKRRTHHRECHQRLKTRPRLTRRRITGISDLG</sequence>
<comment type="caution">
    <text evidence="2">The sequence shown here is derived from an EMBL/GenBank/DDBJ whole genome shotgun (WGS) entry which is preliminary data.</text>
</comment>
<evidence type="ECO:0000313" key="2">
    <source>
        <dbReference type="EMBL" id="MBA0602705.1"/>
    </source>
</evidence>
<gene>
    <name evidence="2" type="ORF">Gorai_002876</name>
</gene>
<evidence type="ECO:0000313" key="3">
    <source>
        <dbReference type="Proteomes" id="UP000593578"/>
    </source>
</evidence>
<keyword evidence="1" id="KW-0812">Transmembrane</keyword>
<accession>A0A7J8QMG8</accession>
<keyword evidence="1" id="KW-1133">Transmembrane helix</keyword>
<organism evidence="2 3">
    <name type="scientific">Gossypium raimondii</name>
    <name type="common">Peruvian cotton</name>
    <name type="synonym">Gossypium klotzschianum subsp. raimondii</name>
    <dbReference type="NCBI Taxonomy" id="29730"/>
    <lineage>
        <taxon>Eukaryota</taxon>
        <taxon>Viridiplantae</taxon>
        <taxon>Streptophyta</taxon>
        <taxon>Embryophyta</taxon>
        <taxon>Tracheophyta</taxon>
        <taxon>Spermatophyta</taxon>
        <taxon>Magnoliopsida</taxon>
        <taxon>eudicotyledons</taxon>
        <taxon>Gunneridae</taxon>
        <taxon>Pentapetalae</taxon>
        <taxon>rosids</taxon>
        <taxon>malvids</taxon>
        <taxon>Malvales</taxon>
        <taxon>Malvaceae</taxon>
        <taxon>Malvoideae</taxon>
        <taxon>Gossypium</taxon>
    </lineage>
</organism>
<proteinExistence type="predicted"/>
<dbReference type="AlphaFoldDB" id="A0A7J8QMG8"/>